<evidence type="ECO:0000256" key="2">
    <source>
        <dbReference type="ARBA" id="ARBA00022801"/>
    </source>
</evidence>
<dbReference type="Proteomes" id="UP000754644">
    <property type="component" value="Unassembled WGS sequence"/>
</dbReference>
<evidence type="ECO:0000256" key="4">
    <source>
        <dbReference type="SAM" id="MobiDB-lite"/>
    </source>
</evidence>
<dbReference type="EMBL" id="JABMOJ010000254">
    <property type="protein sequence ID" value="NQV65059.1"/>
    <property type="molecule type" value="Genomic_DNA"/>
</dbReference>
<dbReference type="InterPro" id="IPR036412">
    <property type="entry name" value="HAD-like_sf"/>
</dbReference>
<evidence type="ECO:0000256" key="1">
    <source>
        <dbReference type="ARBA" id="ARBA00001946"/>
    </source>
</evidence>
<gene>
    <name evidence="5" type="ORF">HQ497_06830</name>
</gene>
<proteinExistence type="predicted"/>
<dbReference type="InterPro" id="IPR006439">
    <property type="entry name" value="HAD-SF_hydro_IA"/>
</dbReference>
<dbReference type="GO" id="GO:0016787">
    <property type="term" value="F:hydrolase activity"/>
    <property type="evidence" value="ECO:0007669"/>
    <property type="project" value="UniProtKB-KW"/>
</dbReference>
<dbReference type="AlphaFoldDB" id="A0A972VVK6"/>
<dbReference type="SFLD" id="SFLDG01129">
    <property type="entry name" value="C1.5:_HAD__Beta-PGM__Phosphata"/>
    <property type="match status" value="1"/>
</dbReference>
<reference evidence="5" key="1">
    <citation type="submission" date="2020-05" db="EMBL/GenBank/DDBJ databases">
        <title>Sulfur intermediates as new biogeochemical hubs in an aquatic model microbial ecosystem.</title>
        <authorList>
            <person name="Vigneron A."/>
        </authorList>
    </citation>
    <scope>NUCLEOTIDE SEQUENCE</scope>
    <source>
        <strain evidence="5">Bin.250</strain>
    </source>
</reference>
<evidence type="ECO:0000256" key="3">
    <source>
        <dbReference type="ARBA" id="ARBA00022842"/>
    </source>
</evidence>
<comment type="cofactor">
    <cofactor evidence="1">
        <name>Mg(2+)</name>
        <dbReference type="ChEBI" id="CHEBI:18420"/>
    </cofactor>
</comment>
<dbReference type="SFLD" id="SFLDS00003">
    <property type="entry name" value="Haloacid_Dehalogenase"/>
    <property type="match status" value="1"/>
</dbReference>
<dbReference type="PRINTS" id="PR00413">
    <property type="entry name" value="HADHALOGNASE"/>
</dbReference>
<dbReference type="GO" id="GO:0044281">
    <property type="term" value="P:small molecule metabolic process"/>
    <property type="evidence" value="ECO:0007669"/>
    <property type="project" value="UniProtKB-ARBA"/>
</dbReference>
<protein>
    <submittedName>
        <fullName evidence="5">HAD family hydrolase</fullName>
    </submittedName>
</protein>
<name>A0A972VVK6_9GAMM</name>
<sequence>MQWVLFDCFNTLVDDFDASGSIDGLETIAHLPVAAGLFPSVSKFRSAYTTARAVNWWQRDSEVHFEVRLREVFIRQGRASAASAERLVSEMLDVFEQTYPASLRLTPGVDTMLQAWSAEAKLAVVSNFFMPEWPQKMLEHHGLGDYFEFVIDSAALGSKKPEPEIYLTALKRVAVDPAEVLFVGDDYQRDVVAPRIHGMQARHVCRHGVRPGIEPSPEDNAIKHWDDFRP</sequence>
<feature type="compositionally biased region" description="Basic and acidic residues" evidence="4">
    <location>
        <begin position="220"/>
        <end position="230"/>
    </location>
</feature>
<dbReference type="InterPro" id="IPR023214">
    <property type="entry name" value="HAD_sf"/>
</dbReference>
<dbReference type="PANTHER" id="PTHR46470">
    <property type="entry name" value="N-ACYLNEURAMINATE-9-PHOSPHATASE"/>
    <property type="match status" value="1"/>
</dbReference>
<keyword evidence="3" id="KW-0460">Magnesium</keyword>
<feature type="region of interest" description="Disordered" evidence="4">
    <location>
        <begin position="209"/>
        <end position="230"/>
    </location>
</feature>
<accession>A0A972VVK6</accession>
<keyword evidence="2 5" id="KW-0378">Hydrolase</keyword>
<dbReference type="InterPro" id="IPR051400">
    <property type="entry name" value="HAD-like_hydrolase"/>
</dbReference>
<dbReference type="Gene3D" id="3.40.50.1000">
    <property type="entry name" value="HAD superfamily/HAD-like"/>
    <property type="match status" value="1"/>
</dbReference>
<organism evidence="5 6">
    <name type="scientific">SAR86 cluster bacterium</name>
    <dbReference type="NCBI Taxonomy" id="2030880"/>
    <lineage>
        <taxon>Bacteria</taxon>
        <taxon>Pseudomonadati</taxon>
        <taxon>Pseudomonadota</taxon>
        <taxon>Gammaproteobacteria</taxon>
        <taxon>SAR86 cluster</taxon>
    </lineage>
</organism>
<comment type="caution">
    <text evidence="5">The sequence shown here is derived from an EMBL/GenBank/DDBJ whole genome shotgun (WGS) entry which is preliminary data.</text>
</comment>
<dbReference type="NCBIfam" id="TIGR01549">
    <property type="entry name" value="HAD-SF-IA-v1"/>
    <property type="match status" value="1"/>
</dbReference>
<dbReference type="Pfam" id="PF00702">
    <property type="entry name" value="Hydrolase"/>
    <property type="match status" value="1"/>
</dbReference>
<evidence type="ECO:0000313" key="5">
    <source>
        <dbReference type="EMBL" id="NQV65059.1"/>
    </source>
</evidence>
<dbReference type="SUPFAM" id="SSF56784">
    <property type="entry name" value="HAD-like"/>
    <property type="match status" value="1"/>
</dbReference>
<dbReference type="NCBIfam" id="TIGR01509">
    <property type="entry name" value="HAD-SF-IA-v3"/>
    <property type="match status" value="1"/>
</dbReference>
<evidence type="ECO:0000313" key="6">
    <source>
        <dbReference type="Proteomes" id="UP000754644"/>
    </source>
</evidence>